<dbReference type="KEGG" id="amin:AUMI_12520"/>
<organism evidence="6 7">
    <name type="scientific">Aurantimicrobium minutum</name>
    <dbReference type="NCBI Taxonomy" id="708131"/>
    <lineage>
        <taxon>Bacteria</taxon>
        <taxon>Bacillati</taxon>
        <taxon>Actinomycetota</taxon>
        <taxon>Actinomycetes</taxon>
        <taxon>Micrococcales</taxon>
        <taxon>Microbacteriaceae</taxon>
        <taxon>Aurantimicrobium</taxon>
    </lineage>
</organism>
<accession>A0A173LVC8</accession>
<evidence type="ECO:0000313" key="6">
    <source>
        <dbReference type="EMBL" id="BAU98794.1"/>
    </source>
</evidence>
<comment type="catalytic activity">
    <reaction evidence="4">
        <text>L-methionine sulfone + acetyl-CoA = N-acetyl-L-methionine sulfone + CoA + H(+)</text>
        <dbReference type="Rhea" id="RHEA:47656"/>
        <dbReference type="ChEBI" id="CHEBI:15378"/>
        <dbReference type="ChEBI" id="CHEBI:57287"/>
        <dbReference type="ChEBI" id="CHEBI:57288"/>
        <dbReference type="ChEBI" id="CHEBI:87824"/>
        <dbReference type="ChEBI" id="CHEBI:87825"/>
    </reaction>
</comment>
<comment type="catalytic activity">
    <reaction evidence="3">
        <text>L-methionine sulfoximine + acetyl-CoA = N-acetyl-L-methionine sulfoximine + CoA + H(+)</text>
        <dbReference type="Rhea" id="RHEA:47660"/>
        <dbReference type="ChEBI" id="CHEBI:15378"/>
        <dbReference type="ChEBI" id="CHEBI:57287"/>
        <dbReference type="ChEBI" id="CHEBI:57288"/>
        <dbReference type="ChEBI" id="CHEBI:87826"/>
        <dbReference type="ChEBI" id="CHEBI:87827"/>
    </reaction>
</comment>
<dbReference type="InterPro" id="IPR000182">
    <property type="entry name" value="GNAT_dom"/>
</dbReference>
<dbReference type="PANTHER" id="PTHR43072:SF23">
    <property type="entry name" value="UPF0039 PROTEIN C11D3.02C"/>
    <property type="match status" value="1"/>
</dbReference>
<dbReference type="PANTHER" id="PTHR43072">
    <property type="entry name" value="N-ACETYLTRANSFERASE"/>
    <property type="match status" value="1"/>
</dbReference>
<sequence length="186" mass="20688">MQGFFCFNRAMSSPQVVQCTLEEHGEAIREILNDAIVNSTALFDYEPRTQANMVTWFEAKRVGNYPVIGLINDEGVLMGFGSLGSFRPFPANKYTVEHSVYVHKDFRGQGFGKQLLELLIDAATKLEFHVMLGGIDASNTASIHLHTQLGFVHVGTLPEVGYKFGRWLDLAFYQLTLPTPGNPSDS</sequence>
<dbReference type="FunFam" id="3.40.630.30:FF:000026">
    <property type="entry name" value="Phosphinothricin acetyltransferase"/>
    <property type="match status" value="1"/>
</dbReference>
<evidence type="ECO:0000259" key="5">
    <source>
        <dbReference type="PROSITE" id="PS51186"/>
    </source>
</evidence>
<dbReference type="PROSITE" id="PS51186">
    <property type="entry name" value="GNAT"/>
    <property type="match status" value="1"/>
</dbReference>
<reference evidence="6 7" key="1">
    <citation type="journal article" date="2016" name="Genome Announc.">
        <title>Complete Genome Sequence of Aurantimicrobium minutum Type Strain KNCT, a Planktonic Ultramicrobacterium Isolated from River Water.</title>
        <authorList>
            <person name="Nakai R."/>
            <person name="Fujisawa T."/>
            <person name="Nakamura Y."/>
            <person name="Nishide H."/>
            <person name="Uchiyama I."/>
            <person name="Baba T."/>
            <person name="Toyoda A."/>
            <person name="Fujiyama A."/>
            <person name="Naganuma T."/>
            <person name="Niki H."/>
        </authorList>
    </citation>
    <scope>NUCLEOTIDE SEQUENCE [LARGE SCALE GENOMIC DNA]</scope>
    <source>
        <strain evidence="6 7">KNC</strain>
    </source>
</reference>
<dbReference type="Pfam" id="PF00583">
    <property type="entry name" value="Acetyltransf_1"/>
    <property type="match status" value="1"/>
</dbReference>
<dbReference type="Gene3D" id="3.40.630.30">
    <property type="match status" value="1"/>
</dbReference>
<dbReference type="Proteomes" id="UP000243847">
    <property type="component" value="Chromosome sequence1"/>
</dbReference>
<keyword evidence="2" id="KW-0012">Acyltransferase</keyword>
<protein>
    <submittedName>
        <fullName evidence="6">Acetyltransferase</fullName>
    </submittedName>
</protein>
<evidence type="ECO:0000313" key="7">
    <source>
        <dbReference type="Proteomes" id="UP000243847"/>
    </source>
</evidence>
<evidence type="ECO:0000256" key="2">
    <source>
        <dbReference type="ARBA" id="ARBA00023315"/>
    </source>
</evidence>
<dbReference type="GO" id="GO:0016747">
    <property type="term" value="F:acyltransferase activity, transferring groups other than amino-acyl groups"/>
    <property type="evidence" value="ECO:0007669"/>
    <property type="project" value="InterPro"/>
</dbReference>
<proteinExistence type="predicted"/>
<name>A0A173LVC8_9MICO</name>
<feature type="domain" description="N-acetyltransferase" evidence="5">
    <location>
        <begin position="14"/>
        <end position="173"/>
    </location>
</feature>
<dbReference type="InterPro" id="IPR016181">
    <property type="entry name" value="Acyl_CoA_acyltransferase"/>
</dbReference>
<evidence type="ECO:0000256" key="3">
    <source>
        <dbReference type="ARBA" id="ARBA00050603"/>
    </source>
</evidence>
<dbReference type="AlphaFoldDB" id="A0A173LVC8"/>
<evidence type="ECO:0000256" key="4">
    <source>
        <dbReference type="ARBA" id="ARBA00051334"/>
    </source>
</evidence>
<dbReference type="CDD" id="cd04301">
    <property type="entry name" value="NAT_SF"/>
    <property type="match status" value="1"/>
</dbReference>
<gene>
    <name evidence="6" type="ORF">AUMI_12520</name>
</gene>
<keyword evidence="1 6" id="KW-0808">Transferase</keyword>
<evidence type="ECO:0000256" key="1">
    <source>
        <dbReference type="ARBA" id="ARBA00022679"/>
    </source>
</evidence>
<dbReference type="EMBL" id="AP017457">
    <property type="protein sequence ID" value="BAU98794.1"/>
    <property type="molecule type" value="Genomic_DNA"/>
</dbReference>
<dbReference type="SUPFAM" id="SSF55729">
    <property type="entry name" value="Acyl-CoA N-acyltransferases (Nat)"/>
    <property type="match status" value="1"/>
</dbReference>